<dbReference type="OrthoDB" id="6243207at2"/>
<reference evidence="2 3" key="1">
    <citation type="journal article" date="2015" name="Stand. Genomic Sci.">
        <title>Genomic Encyclopedia of Bacterial and Archaeal Type Strains, Phase III: the genomes of soil and plant-associated and newly described type strains.</title>
        <authorList>
            <person name="Whitman W.B."/>
            <person name="Woyke T."/>
            <person name="Klenk H.P."/>
            <person name="Zhou Y."/>
            <person name="Lilburn T.G."/>
            <person name="Beck B.J."/>
            <person name="De Vos P."/>
            <person name="Vandamme P."/>
            <person name="Eisen J.A."/>
            <person name="Garrity G."/>
            <person name="Hugenholtz P."/>
            <person name="Kyrpides N.C."/>
        </authorList>
    </citation>
    <scope>NUCLEOTIDE SEQUENCE [LARGE SCALE GENOMIC DNA]</scope>
    <source>
        <strain evidence="2 3">CGMCC 1.6858</strain>
    </source>
</reference>
<comment type="caution">
    <text evidence="2">The sequence shown here is derived from an EMBL/GenBank/DDBJ whole genome shotgun (WGS) entry which is preliminary data.</text>
</comment>
<keyword evidence="3" id="KW-1185">Reference proteome</keyword>
<dbReference type="EMBL" id="VLKY01000009">
    <property type="protein sequence ID" value="TWI52989.1"/>
    <property type="molecule type" value="Genomic_DNA"/>
</dbReference>
<dbReference type="RefSeq" id="WP_145142946.1">
    <property type="nucleotide sequence ID" value="NZ_VLKY01000009.1"/>
</dbReference>
<dbReference type="Pfam" id="PF24801">
    <property type="entry name" value="FNIII-A_GpJ"/>
    <property type="match status" value="1"/>
</dbReference>
<evidence type="ECO:0000259" key="1">
    <source>
        <dbReference type="Pfam" id="PF24801"/>
    </source>
</evidence>
<dbReference type="InterPro" id="IPR055385">
    <property type="entry name" value="GpJ_HDII-ins2"/>
</dbReference>
<name>A0A562Q8D1_9PSED</name>
<evidence type="ECO:0000313" key="3">
    <source>
        <dbReference type="Proteomes" id="UP000316905"/>
    </source>
</evidence>
<gene>
    <name evidence="2" type="ORF">IQ22_02824</name>
</gene>
<protein>
    <recommendedName>
        <fullName evidence="1">Tip attachment protein J HDII-ins2 domain-containing protein</fullName>
    </recommendedName>
</protein>
<sequence>MIEVYPSKLEGEPLERWPTKGVMTLEAWLKANIPSYESRESPPISIEINGVLIEPKAWGVTLFSSDDTVAIWPEPKKSGATALISLVSTVMSVITSLFTTKTPSSATLDQGKDLNLSNAAGNQVKLGDIIREVSGRTKIYPDYLLPPRRYFTDVKTQWAEILLCVGVGEFEISAGDVKIGDTALASLGDTASYKVFGPGADLSGEAAAKWWHSSDEVGSTSTGSAGLTLKATFALTQQAAASTYLLSGYQVTVPEGAGWFPEGWTSGLIARIEAIYPYTYTNLGDGSATVVSGIHVAMINPHVGMAIEITGDNAGSYVIGSVETNAEGEATSFTLNYEGGAPASGLQSGALNSAIGYQGLRYRITAVSDDAVSDDDDTTTDHGPSTLTVERLTDTGAEDDSWTGFNYLNSASAVITLDTTTLEGDWVGPFAACPEGEVTSAIEVDTFFPQGLVNFNSKTGARGNYSCTVEIQYRDMTTLGSWVSVTKTYTNRTPDQLGYTQRIDLPTAIRPEVRLRRIGEESSSSDKYDRVQWYGLRARLDKAPPSYPDVTVMAVYVKGGDRLSAQSESQISVVATRKLPTLSAGAWTAPVATRDIVPWVNYVAKSIGYTDDDLDLEEMARLGAIWSSRDDYFDYAVEDSSTVKECINDALLAGFAEFTLDRGQLKPVRDEPRTVYEHMYTPQNMTEPLKRTVTLPAPDDYDGVDVKYTDSTTWADETVTCRLPGDAGLMVKEITVNGVTDRDRAWRIGMRRRREYAFRNKGYSWSTELDALNSGYLSFDAVADDIPGYGQSALLMDYFTDGTMTVLESSEPLKWEEGASHVVALRRPDGSVSGPWPAIQMDDYRLAVQALDFTPDTSWSIEPPHLLFGTTTRWSYPVLITSVTPGDYSADVEAIGYDERVYADDDNYAPDNA</sequence>
<dbReference type="Proteomes" id="UP000316905">
    <property type="component" value="Unassembled WGS sequence"/>
</dbReference>
<organism evidence="2 3">
    <name type="scientific">Pseudomonas duriflava</name>
    <dbReference type="NCBI Taxonomy" id="459528"/>
    <lineage>
        <taxon>Bacteria</taxon>
        <taxon>Pseudomonadati</taxon>
        <taxon>Pseudomonadota</taxon>
        <taxon>Gammaproteobacteria</taxon>
        <taxon>Pseudomonadales</taxon>
        <taxon>Pseudomonadaceae</taxon>
        <taxon>Pseudomonas</taxon>
    </lineage>
</organism>
<proteinExistence type="predicted"/>
<accession>A0A562Q8D1</accession>
<feature type="domain" description="Tip attachment protein J HDII-ins2" evidence="1">
    <location>
        <begin position="439"/>
        <end position="538"/>
    </location>
</feature>
<dbReference type="NCBIfam" id="NF040662">
    <property type="entry name" value="attach_TipJ_rel"/>
    <property type="match status" value="1"/>
</dbReference>
<evidence type="ECO:0000313" key="2">
    <source>
        <dbReference type="EMBL" id="TWI52989.1"/>
    </source>
</evidence>
<dbReference type="AlphaFoldDB" id="A0A562Q8D1"/>